<comment type="subcellular location">
    <subcellularLocation>
        <location evidence="2">Cytoplasm</location>
    </subcellularLocation>
</comment>
<dbReference type="GO" id="GO:0003729">
    <property type="term" value="F:mRNA binding"/>
    <property type="evidence" value="ECO:0007669"/>
    <property type="project" value="TreeGrafter"/>
</dbReference>
<accession>A0A7H9HR22</accession>
<comment type="subunit">
    <text evidence="2">May associate with the eukaryotic translation initiation factor 3 (eIF-3) complex.</text>
</comment>
<dbReference type="Pfam" id="PF12807">
    <property type="entry name" value="eIF3_p135"/>
    <property type="match status" value="1"/>
</dbReference>
<proteinExistence type="inferred from homology"/>
<evidence type="ECO:0000313" key="5">
    <source>
        <dbReference type="EMBL" id="QLQ80188.1"/>
    </source>
</evidence>
<dbReference type="Gene3D" id="1.25.40.10">
    <property type="entry name" value="Tetratricopeptide repeat domain"/>
    <property type="match status" value="1"/>
</dbReference>
<evidence type="ECO:0000256" key="3">
    <source>
        <dbReference type="SAM" id="MobiDB-lite"/>
    </source>
</evidence>
<evidence type="ECO:0000313" key="6">
    <source>
        <dbReference type="Proteomes" id="UP000510647"/>
    </source>
</evidence>
<keyword evidence="2" id="KW-0694">RNA-binding</keyword>
<gene>
    <name evidence="2" type="primary">CLU1</name>
    <name evidence="2" type="synonym">TIF31</name>
    <name evidence="5" type="ORF">HG537_0D01890</name>
</gene>
<dbReference type="Proteomes" id="UP000510647">
    <property type="component" value="Chromosome 4"/>
</dbReference>
<feature type="domain" description="Clu" evidence="4">
    <location>
        <begin position="329"/>
        <end position="586"/>
    </location>
</feature>
<dbReference type="SUPFAM" id="SSF48452">
    <property type="entry name" value="TPR-like"/>
    <property type="match status" value="1"/>
</dbReference>
<reference evidence="5 6" key="1">
    <citation type="submission" date="2020-06" db="EMBL/GenBank/DDBJ databases">
        <title>The yeast mating-type switching endonuclease HO is a domesticated member of an unorthodox homing genetic element family.</title>
        <authorList>
            <person name="Coughlan A.Y."/>
            <person name="Lombardi L."/>
            <person name="Braun-Galleani S."/>
            <person name="Martos A.R."/>
            <person name="Galeote V."/>
            <person name="Bigey F."/>
            <person name="Dequin S."/>
            <person name="Byrne K.P."/>
            <person name="Wolfe K.H."/>
        </authorList>
    </citation>
    <scope>NUCLEOTIDE SEQUENCE [LARGE SCALE GENOMIC DNA]</scope>
    <source>
        <strain evidence="5 6">CBS2947</strain>
    </source>
</reference>
<organism evidence="5 6">
    <name type="scientific">Torulaspora globosa</name>
    <dbReference type="NCBI Taxonomy" id="48254"/>
    <lineage>
        <taxon>Eukaryota</taxon>
        <taxon>Fungi</taxon>
        <taxon>Dikarya</taxon>
        <taxon>Ascomycota</taxon>
        <taxon>Saccharomycotina</taxon>
        <taxon>Saccharomycetes</taxon>
        <taxon>Saccharomycetales</taxon>
        <taxon>Saccharomycetaceae</taxon>
        <taxon>Torulaspora</taxon>
    </lineage>
</organism>
<dbReference type="Pfam" id="PF13236">
    <property type="entry name" value="CLU"/>
    <property type="match status" value="1"/>
</dbReference>
<keyword evidence="6" id="KW-1185">Reference proteome</keyword>
<feature type="region of interest" description="Disordered" evidence="3">
    <location>
        <begin position="1199"/>
        <end position="1261"/>
    </location>
</feature>
<evidence type="ECO:0000256" key="1">
    <source>
        <dbReference type="ARBA" id="ARBA00022490"/>
    </source>
</evidence>
<protein>
    <recommendedName>
        <fullName evidence="2">Clustered mitochondria protein homolog</fullName>
    </recommendedName>
    <alternativeName>
        <fullName evidence="2">Protein TIF31 homolog</fullName>
    </alternativeName>
</protein>
<dbReference type="AlphaFoldDB" id="A0A7H9HR22"/>
<dbReference type="PROSITE" id="PS51823">
    <property type="entry name" value="CLU"/>
    <property type="match status" value="1"/>
</dbReference>
<dbReference type="OrthoDB" id="1414216at2759"/>
<dbReference type="Pfam" id="PF15044">
    <property type="entry name" value="CLU_N"/>
    <property type="match status" value="1"/>
</dbReference>
<dbReference type="InterPro" id="IPR011990">
    <property type="entry name" value="TPR-like_helical_dom_sf"/>
</dbReference>
<dbReference type="GO" id="GO:0048312">
    <property type="term" value="P:intracellular distribution of mitochondria"/>
    <property type="evidence" value="ECO:0007669"/>
    <property type="project" value="TreeGrafter"/>
</dbReference>
<dbReference type="EMBL" id="CP059270">
    <property type="protein sequence ID" value="QLQ80188.1"/>
    <property type="molecule type" value="Genomic_DNA"/>
</dbReference>
<dbReference type="CDD" id="cd15466">
    <property type="entry name" value="CLU-central"/>
    <property type="match status" value="1"/>
</dbReference>
<dbReference type="GO" id="GO:0007005">
    <property type="term" value="P:mitochondrion organization"/>
    <property type="evidence" value="ECO:0007669"/>
    <property type="project" value="UniProtKB-UniRule"/>
</dbReference>
<evidence type="ECO:0000256" key="2">
    <source>
        <dbReference type="HAMAP-Rule" id="MF_03013"/>
    </source>
</evidence>
<feature type="region of interest" description="Disordered" evidence="3">
    <location>
        <begin position="147"/>
        <end position="167"/>
    </location>
</feature>
<dbReference type="GO" id="GO:0005737">
    <property type="term" value="C:cytoplasm"/>
    <property type="evidence" value="ECO:0007669"/>
    <property type="project" value="UniProtKB-SubCell"/>
</dbReference>
<evidence type="ECO:0000259" key="4">
    <source>
        <dbReference type="PROSITE" id="PS51823"/>
    </source>
</evidence>
<dbReference type="HAMAP" id="MF_03013">
    <property type="entry name" value="CLU"/>
    <property type="match status" value="1"/>
</dbReference>
<name>A0A7H9HR22_9SACH</name>
<comment type="function">
    <text evidence="2">mRNA-binding protein involved in proper cytoplasmic distribution of mitochondria.</text>
</comment>
<sequence>MTAEETVKDEEVKLFIKLPCSGSNGSRKNQQESNQLELQFTKDAKVQHVLDVLAVSQATKFLTNVDLVAGKTVLKDNTTLAEIAGNEKTVKLQIQNRPYTTRDALKHILTLREYLGFTPETSDGLSEFATSATSKFFELPLSAVKENSKQEESKAADGDKESTKKLELDVTDEEKTQFVKLIHEIFDSISGSSACEVNASQSSIITPCLRSLSLSAYNPVPAYYRTKGHLLYLQAVTLEGEALQITCVPSGFYVNKSTNAKFDPSPRISEDGSFIATQHSLYDLLCLSSKKLSSRVSAFEKRVNHVDTAAYVKPVNILLHKPWIVSTASTDNGDYLRLQLDSLKFDSERNFNDEFQAIKDLPIQNIQSRMDSERLLSKIVHEFSVAATRGAMSIFYHDLISMNPEAPAEEQIYLKEGIFYSFVTDVSGNYMDKGGNDAARAASNQDLRTINLLNRLNTQDLRYLLTAIVDFGGNRILAQTPVPGLLSTMGTQVIKDPETGKEVIEDLPNEIAVSYGFDEAANKVVGNEKFDAIIQKEFSKVFHLKSHEVDGAQMSFSSQSKGIVGFDKRHYILDLANTYPLDIKFVRECFDDANIEKRYPHRETLLRPELVEKWWHHKREAEGLDYKTAYEEGKFSFNPDAYQVEGVEDPVVDEISDYLHDVVLPSLVQDYAAGNVAAPYNGEHVVDTLHINGINMRYLGKVIHLAKDILAKQGQEYEQRLKSIAEGNKEHEEWERNYLLKVEKMIKERQEKINKYVQDGKEIPKELTENIKLDDSEIRKPTKEEPFIINRDELLPLIHVSEIEIFARATKHVLRKYSKDLPVFAIPALVCFVFNLLFGADFNDSPNAEDIDCYRAEDFKFSSLTRSSLLTEIYEQAFLRFRYELPNDWMDQHKRSPFSLMRAICYKFGIQIVNRRYFFNKEEFENFKQSQDKKARSKLVTPLNTFTVKDFIIIPRVKSTEYNSLVSDELWAEGAATIKEDQSLALKFLSQSISVKEDVSTVLHQSVAEKYLSLSTIYNNIGKLPEAVVFARKSCIIYERMCGIDSFEMLRALSNLAILELSSGSPLNAAVVYKRIVETVQSFDLTAAHHPIVISALNHLEQMALGIRDPKLAIEILKKLSELIVALDGNESLAFGYVESRVGNLYATLDDMPRALEHISSTKDIFVRELGLNHELSAQAKQWNEGLTNLIKNKQQQKMLQKQKATVNESDSKKQSKAKKNQPVPEIANKSVDELLDFIEGSSDGTPSKSKNRKKGKNKKK</sequence>
<feature type="compositionally biased region" description="Basic residues" evidence="3">
    <location>
        <begin position="1250"/>
        <end position="1261"/>
    </location>
</feature>
<dbReference type="InterPro" id="IPR028275">
    <property type="entry name" value="CLU_N"/>
</dbReference>
<dbReference type="SUPFAM" id="SSF103107">
    <property type="entry name" value="Hypothetical protein c14orf129, hspc210"/>
    <property type="match status" value="1"/>
</dbReference>
<dbReference type="InterPro" id="IPR025697">
    <property type="entry name" value="CLU_dom"/>
</dbReference>
<dbReference type="InterPro" id="IPR023231">
    <property type="entry name" value="GSKIP_dom_sf"/>
</dbReference>
<keyword evidence="1 2" id="KW-0963">Cytoplasm</keyword>
<dbReference type="PANTHER" id="PTHR12601">
    <property type="entry name" value="EUKARYOTIC TRANSLATION INITIATION FACTOR 3 SUBUNIT EIF-3"/>
    <property type="match status" value="1"/>
</dbReference>
<dbReference type="PANTHER" id="PTHR12601:SF6">
    <property type="entry name" value="CLUSTERED MITOCHONDRIA PROTEIN HOMOLOG"/>
    <property type="match status" value="1"/>
</dbReference>
<dbReference type="InterPro" id="IPR033646">
    <property type="entry name" value="CLU-central"/>
</dbReference>
<dbReference type="InterPro" id="IPR027523">
    <property type="entry name" value="CLU_prot"/>
</dbReference>
<comment type="similarity">
    <text evidence="2">Belongs to the CLU family.</text>
</comment>